<accession>A0A7V3YHB4</accession>
<dbReference type="InterPro" id="IPR015421">
    <property type="entry name" value="PyrdxlP-dep_Trfase_major"/>
</dbReference>
<keyword evidence="4 6" id="KW-0808">Transferase</keyword>
<name>A0A7V3YHB4_9BACT</name>
<proteinExistence type="inferred from homology"/>
<reference evidence="8" key="1">
    <citation type="journal article" date="2020" name="mSystems">
        <title>Genome- and Community-Level Interaction Insights into Carbon Utilization and Element Cycling Functions of Hydrothermarchaeota in Hydrothermal Sediment.</title>
        <authorList>
            <person name="Zhou Z."/>
            <person name="Liu Y."/>
            <person name="Xu W."/>
            <person name="Pan J."/>
            <person name="Luo Z.H."/>
            <person name="Li M."/>
        </authorList>
    </citation>
    <scope>NUCLEOTIDE SEQUENCE [LARGE SCALE GENOMIC DNA]</scope>
    <source>
        <strain evidence="8">SpSt-747</strain>
    </source>
</reference>
<organism evidence="8">
    <name type="scientific">Candidatus Caldatribacterium californiense</name>
    <dbReference type="NCBI Taxonomy" id="1454726"/>
    <lineage>
        <taxon>Bacteria</taxon>
        <taxon>Pseudomonadati</taxon>
        <taxon>Atribacterota</taxon>
        <taxon>Atribacteria</taxon>
        <taxon>Atribacterales</taxon>
        <taxon>Candidatus Caldatribacteriaceae</taxon>
        <taxon>Candidatus Caldatribacterium</taxon>
    </lineage>
</organism>
<evidence type="ECO:0000256" key="4">
    <source>
        <dbReference type="ARBA" id="ARBA00022679"/>
    </source>
</evidence>
<dbReference type="SUPFAM" id="SSF53383">
    <property type="entry name" value="PLP-dependent transferases"/>
    <property type="match status" value="1"/>
</dbReference>
<evidence type="ECO:0000256" key="3">
    <source>
        <dbReference type="ARBA" id="ARBA00022576"/>
    </source>
</evidence>
<dbReference type="CDD" id="cd00609">
    <property type="entry name" value="AAT_like"/>
    <property type="match status" value="1"/>
</dbReference>
<evidence type="ECO:0000259" key="7">
    <source>
        <dbReference type="Pfam" id="PF00155"/>
    </source>
</evidence>
<dbReference type="InterPro" id="IPR015422">
    <property type="entry name" value="PyrdxlP-dep_Trfase_small"/>
</dbReference>
<protein>
    <recommendedName>
        <fullName evidence="6">Aminotransferase</fullName>
        <ecNumber evidence="6">2.6.1.-</ecNumber>
    </recommendedName>
</protein>
<dbReference type="GO" id="GO:0030170">
    <property type="term" value="F:pyridoxal phosphate binding"/>
    <property type="evidence" value="ECO:0007669"/>
    <property type="project" value="InterPro"/>
</dbReference>
<evidence type="ECO:0000256" key="6">
    <source>
        <dbReference type="RuleBase" id="RU000481"/>
    </source>
</evidence>
<dbReference type="EC" id="2.6.1.-" evidence="6"/>
<dbReference type="InterPro" id="IPR050596">
    <property type="entry name" value="AspAT/PAT-like"/>
</dbReference>
<dbReference type="PANTHER" id="PTHR46383">
    <property type="entry name" value="ASPARTATE AMINOTRANSFERASE"/>
    <property type="match status" value="1"/>
</dbReference>
<feature type="domain" description="Aminotransferase class I/classII large" evidence="7">
    <location>
        <begin position="30"/>
        <end position="375"/>
    </location>
</feature>
<dbReference type="Gene3D" id="3.40.640.10">
    <property type="entry name" value="Type I PLP-dependent aspartate aminotransferase-like (Major domain)"/>
    <property type="match status" value="1"/>
</dbReference>
<dbReference type="GO" id="GO:0008483">
    <property type="term" value="F:transaminase activity"/>
    <property type="evidence" value="ECO:0007669"/>
    <property type="project" value="UniProtKB-KW"/>
</dbReference>
<dbReference type="InterPro" id="IPR015424">
    <property type="entry name" value="PyrdxlP-dep_Trfase"/>
</dbReference>
<evidence type="ECO:0000256" key="5">
    <source>
        <dbReference type="ARBA" id="ARBA00022898"/>
    </source>
</evidence>
<dbReference type="Pfam" id="PF00155">
    <property type="entry name" value="Aminotran_1_2"/>
    <property type="match status" value="1"/>
</dbReference>
<evidence type="ECO:0000256" key="2">
    <source>
        <dbReference type="ARBA" id="ARBA00007441"/>
    </source>
</evidence>
<comment type="caution">
    <text evidence="8">The sequence shown here is derived from an EMBL/GenBank/DDBJ whole genome shotgun (WGS) entry which is preliminary data.</text>
</comment>
<keyword evidence="5" id="KW-0663">Pyridoxal phosphate</keyword>
<evidence type="ECO:0000256" key="1">
    <source>
        <dbReference type="ARBA" id="ARBA00001933"/>
    </source>
</evidence>
<dbReference type="PANTHER" id="PTHR46383:SF1">
    <property type="entry name" value="ASPARTATE AMINOTRANSFERASE"/>
    <property type="match status" value="1"/>
</dbReference>
<dbReference type="AlphaFoldDB" id="A0A7V3YHB4"/>
<sequence>MVHIPEDILNLPRSGIRELMGMALSLPGAIRLEMGEPHFPTPRPILEGLRDFFFQGEIRYTPTVGIPSLRAKIAEKLRKEKGWEVTPDEVIVLPGSLFGTVTVFRTILGPQDEVLVPDPGFTNHLFQVGLCGGRAIHYHLRPENEYLPDFAEIERCITPKTRAILVNSPSNPLGVVFPRKVLETLARLAETYDLLVVSDEAYEKYVYRGEHLGLFRFVAPERLVSIFSFSKTYALTGWRVGYMVAPKDLVPHFAKVAEYLIACTSHLSQKAAEVALDLPEEEVQKMVEYYRGNVRVASDLLRDGGFRFFEPQGGYYIWVDVREFGMTSLDFCKTFLREKSVALAPGDTFGESGEGFVRISICRKREDVEEGIRRLVAFRRERR</sequence>
<comment type="cofactor">
    <cofactor evidence="1 6">
        <name>pyridoxal 5'-phosphate</name>
        <dbReference type="ChEBI" id="CHEBI:597326"/>
    </cofactor>
</comment>
<keyword evidence="3 6" id="KW-0032">Aminotransferase</keyword>
<dbReference type="Gene3D" id="3.90.1150.10">
    <property type="entry name" value="Aspartate Aminotransferase, domain 1"/>
    <property type="match status" value="1"/>
</dbReference>
<evidence type="ECO:0000313" key="8">
    <source>
        <dbReference type="EMBL" id="HGI31088.1"/>
    </source>
</evidence>
<dbReference type="PROSITE" id="PS00105">
    <property type="entry name" value="AA_TRANSFER_CLASS_1"/>
    <property type="match status" value="1"/>
</dbReference>
<dbReference type="InterPro" id="IPR004838">
    <property type="entry name" value="NHTrfase_class1_PyrdxlP-BS"/>
</dbReference>
<dbReference type="EMBL" id="DTFV01000105">
    <property type="protein sequence ID" value="HGI31088.1"/>
    <property type="molecule type" value="Genomic_DNA"/>
</dbReference>
<dbReference type="InterPro" id="IPR004839">
    <property type="entry name" value="Aminotransferase_I/II_large"/>
</dbReference>
<dbReference type="GO" id="GO:0006520">
    <property type="term" value="P:amino acid metabolic process"/>
    <property type="evidence" value="ECO:0007669"/>
    <property type="project" value="InterPro"/>
</dbReference>
<gene>
    <name evidence="8" type="ORF">ENV30_07275</name>
</gene>
<comment type="similarity">
    <text evidence="2 6">Belongs to the class-I pyridoxal-phosphate-dependent aminotransferase family.</text>
</comment>